<dbReference type="EMBL" id="MUBC01000006">
    <property type="protein sequence ID" value="ONM45142.1"/>
    <property type="molecule type" value="Genomic_DNA"/>
</dbReference>
<proteinExistence type="inferred from homology"/>
<comment type="cofactor">
    <cofactor evidence="1">
        <name>Zn(2+)</name>
        <dbReference type="ChEBI" id="CHEBI:29105"/>
    </cofactor>
</comment>
<evidence type="ECO:0000256" key="5">
    <source>
        <dbReference type="ARBA" id="ARBA00022833"/>
    </source>
</evidence>
<dbReference type="GO" id="GO:0016787">
    <property type="term" value="F:hydrolase activity"/>
    <property type="evidence" value="ECO:0007669"/>
    <property type="project" value="UniProtKB-KW"/>
</dbReference>
<dbReference type="GO" id="GO:0040029">
    <property type="term" value="P:epigenetic regulation of gene expression"/>
    <property type="evidence" value="ECO:0007669"/>
    <property type="project" value="TreeGrafter"/>
</dbReference>
<evidence type="ECO:0000256" key="4">
    <source>
        <dbReference type="ARBA" id="ARBA00022801"/>
    </source>
</evidence>
<evidence type="ECO:0000256" key="3">
    <source>
        <dbReference type="ARBA" id="ARBA00022723"/>
    </source>
</evidence>
<reference evidence="7 8" key="1">
    <citation type="submission" date="2017-01" db="EMBL/GenBank/DDBJ databases">
        <title>Draft genome sequence of Pseudomonas pachastrellae type strain CCUG 46540T from a deep sea.</title>
        <authorList>
            <person name="Gomila M."/>
            <person name="Mulet M."/>
            <person name="Lalucat J."/>
            <person name="Garcia-Valdes E."/>
        </authorList>
    </citation>
    <scope>NUCLEOTIDE SEQUENCE [LARGE SCALE GENOMIC DNA]</scope>
    <source>
        <strain evidence="7 8">CCUG 46540</strain>
    </source>
</reference>
<dbReference type="GO" id="GO:0004407">
    <property type="term" value="F:histone deacetylase activity"/>
    <property type="evidence" value="ECO:0007669"/>
    <property type="project" value="TreeGrafter"/>
</dbReference>
<evidence type="ECO:0000256" key="1">
    <source>
        <dbReference type="ARBA" id="ARBA00001947"/>
    </source>
</evidence>
<dbReference type="RefSeq" id="WP_083724972.1">
    <property type="nucleotide sequence ID" value="NZ_FOUD01000014.1"/>
</dbReference>
<accession>A0A1S8DKF2</accession>
<dbReference type="GO" id="GO:0046872">
    <property type="term" value="F:metal ion binding"/>
    <property type="evidence" value="ECO:0007669"/>
    <property type="project" value="UniProtKB-KW"/>
</dbReference>
<sequence>MQTFYSDDHRLHHANAELNNGQLMPCFEKPSRADMVLEQVKRTGLGPISEPQDFGLAPIKRVHDPKFVDFIQQAWERWSALGREHDMLPLAWPPRRMPARCPEDIDGQLGYYSFDAGAPLTAGSWQAIYSSAQIALSAQAHLCAGAKSAFALCRPPGHHAGIDYMGGYCYLNNAAIAAQAMLDQGANKVAILDVDFHHGNGTQDIFYQRPDVLFTSIHGDPLNEYPCFAGYADERGEGTGLGYNHNYPLPAGSDWSIWSQALRDALRQIAGFGADYLIVSLGVDTYLADPISSFKLDSPDYLKMGELIAGLGLPTLFVMEGGYAVEEIGINAVNVLTAFDATVTTQGEAQ</sequence>
<feature type="domain" description="Histone deacetylase" evidence="6">
    <location>
        <begin position="28"/>
        <end position="336"/>
    </location>
</feature>
<keyword evidence="8" id="KW-1185">Reference proteome</keyword>
<dbReference type="AlphaFoldDB" id="A0A1S8DKF2"/>
<evidence type="ECO:0000313" key="7">
    <source>
        <dbReference type="EMBL" id="ONM45142.1"/>
    </source>
</evidence>
<evidence type="ECO:0000313" key="8">
    <source>
        <dbReference type="Proteomes" id="UP000242847"/>
    </source>
</evidence>
<dbReference type="InterPro" id="IPR023696">
    <property type="entry name" value="Ureohydrolase_dom_sf"/>
</dbReference>
<dbReference type="Gene3D" id="3.40.800.20">
    <property type="entry name" value="Histone deacetylase domain"/>
    <property type="match status" value="1"/>
</dbReference>
<dbReference type="PRINTS" id="PR01270">
    <property type="entry name" value="HDASUPER"/>
</dbReference>
<dbReference type="PANTHER" id="PTHR10625">
    <property type="entry name" value="HISTONE DEACETYLASE HDAC1-RELATED"/>
    <property type="match status" value="1"/>
</dbReference>
<dbReference type="Proteomes" id="UP000242847">
    <property type="component" value="Unassembled WGS sequence"/>
</dbReference>
<dbReference type="PANTHER" id="PTHR10625:SF17">
    <property type="entry name" value="HISTONE DEACETYLASE 8"/>
    <property type="match status" value="1"/>
</dbReference>
<comment type="similarity">
    <text evidence="2">Belongs to the histone deacetylase family.</text>
</comment>
<keyword evidence="5" id="KW-0862">Zinc</keyword>
<dbReference type="InterPro" id="IPR023801">
    <property type="entry name" value="His_deacetylse_dom"/>
</dbReference>
<evidence type="ECO:0000256" key="2">
    <source>
        <dbReference type="ARBA" id="ARBA00005947"/>
    </source>
</evidence>
<name>A0A1S8DKF2_9GAMM</name>
<dbReference type="InterPro" id="IPR000286">
    <property type="entry name" value="HDACs"/>
</dbReference>
<gene>
    <name evidence="7" type="ORF">BXT89_04105</name>
</gene>
<comment type="caution">
    <text evidence="7">The sequence shown here is derived from an EMBL/GenBank/DDBJ whole genome shotgun (WGS) entry which is preliminary data.</text>
</comment>
<dbReference type="STRING" id="254161.SAMN05216256_11459"/>
<evidence type="ECO:0000259" key="6">
    <source>
        <dbReference type="Pfam" id="PF00850"/>
    </source>
</evidence>
<keyword evidence="3" id="KW-0479">Metal-binding</keyword>
<dbReference type="Pfam" id="PF00850">
    <property type="entry name" value="Hist_deacetyl"/>
    <property type="match status" value="1"/>
</dbReference>
<organism evidence="7 8">
    <name type="scientific">Halopseudomonas pachastrellae</name>
    <dbReference type="NCBI Taxonomy" id="254161"/>
    <lineage>
        <taxon>Bacteria</taxon>
        <taxon>Pseudomonadati</taxon>
        <taxon>Pseudomonadota</taxon>
        <taxon>Gammaproteobacteria</taxon>
        <taxon>Pseudomonadales</taxon>
        <taxon>Pseudomonadaceae</taxon>
        <taxon>Halopseudomonas</taxon>
    </lineage>
</organism>
<keyword evidence="4 7" id="KW-0378">Hydrolase</keyword>
<dbReference type="OrthoDB" id="9808367at2"/>
<dbReference type="InterPro" id="IPR037138">
    <property type="entry name" value="His_deacetylse_dom_sf"/>
</dbReference>
<dbReference type="CDD" id="cd10001">
    <property type="entry name" value="HDAC_classII_APAH"/>
    <property type="match status" value="1"/>
</dbReference>
<protein>
    <submittedName>
        <fullName evidence="7">Acetylpolyamine amidohydrolase</fullName>
    </submittedName>
</protein>
<dbReference type="SUPFAM" id="SSF52768">
    <property type="entry name" value="Arginase/deacetylase"/>
    <property type="match status" value="1"/>
</dbReference>